<evidence type="ECO:0000313" key="7">
    <source>
        <dbReference type="EMBL" id="CAH0546244.1"/>
    </source>
</evidence>
<gene>
    <name evidence="7" type="ORF">MELIAE_LOCUS453</name>
</gene>
<dbReference type="OrthoDB" id="10064338at2759"/>
<dbReference type="Gene3D" id="4.10.1240.50">
    <property type="match status" value="1"/>
</dbReference>
<dbReference type="GO" id="GO:0006357">
    <property type="term" value="P:regulation of transcription by RNA polymerase II"/>
    <property type="evidence" value="ECO:0007669"/>
    <property type="project" value="TreeGrafter"/>
</dbReference>
<keyword evidence="8" id="KW-1185">Reference proteome</keyword>
<dbReference type="InterPro" id="IPR000949">
    <property type="entry name" value="ELM2_dom"/>
</dbReference>
<dbReference type="Gene3D" id="1.10.10.60">
    <property type="entry name" value="Homeodomain-like"/>
    <property type="match status" value="2"/>
</dbReference>
<organism evidence="7 8">
    <name type="scientific">Brassicogethes aeneus</name>
    <name type="common">Rape pollen beetle</name>
    <name type="synonym">Meligethes aeneus</name>
    <dbReference type="NCBI Taxonomy" id="1431903"/>
    <lineage>
        <taxon>Eukaryota</taxon>
        <taxon>Metazoa</taxon>
        <taxon>Ecdysozoa</taxon>
        <taxon>Arthropoda</taxon>
        <taxon>Hexapoda</taxon>
        <taxon>Insecta</taxon>
        <taxon>Pterygota</taxon>
        <taxon>Neoptera</taxon>
        <taxon>Endopterygota</taxon>
        <taxon>Coleoptera</taxon>
        <taxon>Polyphaga</taxon>
        <taxon>Cucujiformia</taxon>
        <taxon>Nitidulidae</taxon>
        <taxon>Meligethinae</taxon>
        <taxon>Brassicogethes</taxon>
    </lineage>
</organism>
<evidence type="ECO:0000256" key="4">
    <source>
        <dbReference type="ARBA" id="ARBA00023242"/>
    </source>
</evidence>
<feature type="region of interest" description="Disordered" evidence="5">
    <location>
        <begin position="1"/>
        <end position="36"/>
    </location>
</feature>
<dbReference type="PROSITE" id="PS51156">
    <property type="entry name" value="ELM2"/>
    <property type="match status" value="1"/>
</dbReference>
<proteinExistence type="predicted"/>
<keyword evidence="4" id="KW-0539">Nucleus</keyword>
<dbReference type="EMBL" id="OV121132">
    <property type="protein sequence ID" value="CAH0546244.1"/>
    <property type="molecule type" value="Genomic_DNA"/>
</dbReference>
<dbReference type="AlphaFoldDB" id="A0A9P0ANQ5"/>
<keyword evidence="2" id="KW-0805">Transcription regulation</keyword>
<dbReference type="PANTHER" id="PTHR16089:SF28">
    <property type="entry name" value="REST COREPRESSOR"/>
    <property type="match status" value="1"/>
</dbReference>
<evidence type="ECO:0000256" key="5">
    <source>
        <dbReference type="SAM" id="MobiDB-lite"/>
    </source>
</evidence>
<feature type="domain" description="ELM2" evidence="6">
    <location>
        <begin position="31"/>
        <end position="112"/>
    </location>
</feature>
<dbReference type="Proteomes" id="UP001154078">
    <property type="component" value="Chromosome 1"/>
</dbReference>
<dbReference type="SUPFAM" id="SSF46689">
    <property type="entry name" value="Homeodomain-like"/>
    <property type="match status" value="2"/>
</dbReference>
<dbReference type="PANTHER" id="PTHR16089">
    <property type="entry name" value="REST COREPRESSOR COREST PROTEIN-RELATED"/>
    <property type="match status" value="1"/>
</dbReference>
<dbReference type="InterPro" id="IPR009057">
    <property type="entry name" value="Homeodomain-like_sf"/>
</dbReference>
<dbReference type="InterPro" id="IPR051066">
    <property type="entry name" value="Trans_reg/Corepressor"/>
</dbReference>
<evidence type="ECO:0000256" key="3">
    <source>
        <dbReference type="ARBA" id="ARBA00023163"/>
    </source>
</evidence>
<comment type="subcellular location">
    <subcellularLocation>
        <location evidence="1">Nucleus</location>
    </subcellularLocation>
</comment>
<dbReference type="GO" id="GO:0005667">
    <property type="term" value="C:transcription regulator complex"/>
    <property type="evidence" value="ECO:0007669"/>
    <property type="project" value="TreeGrafter"/>
</dbReference>
<dbReference type="GO" id="GO:0000118">
    <property type="term" value="C:histone deacetylase complex"/>
    <property type="evidence" value="ECO:0007669"/>
    <property type="project" value="TreeGrafter"/>
</dbReference>
<evidence type="ECO:0000313" key="8">
    <source>
        <dbReference type="Proteomes" id="UP001154078"/>
    </source>
</evidence>
<keyword evidence="3" id="KW-0804">Transcription</keyword>
<reference evidence="7" key="1">
    <citation type="submission" date="2021-12" db="EMBL/GenBank/DDBJ databases">
        <authorList>
            <person name="King R."/>
        </authorList>
    </citation>
    <scope>NUCLEOTIDE SEQUENCE</scope>
</reference>
<name>A0A9P0ANQ5_BRAAE</name>
<sequence>MAPTNENNRKRKRTTSNNETTSKKRTTTLNSSIRVGNEYQAEIPEIQKTQLSKNTEEKSSRVWLPTEDSIELDEYIDFAKTKHNYSEEQALAMAFFHRYDYEKAKQDLANYAPVLEEWTKKDIADFRRGLKLYRGNFKKIQKMLPHKKIGSIASEEQALAMAFFHRYDYEKAKQDLANYAPVLEEWTKKDIADFRRGLKLYRGNFKKIQKMLPHKK</sequence>
<protein>
    <recommendedName>
        <fullName evidence="6">ELM2 domain-containing protein</fullName>
    </recommendedName>
</protein>
<accession>A0A9P0ANQ5</accession>
<dbReference type="SMART" id="SM01189">
    <property type="entry name" value="ELM2"/>
    <property type="match status" value="1"/>
</dbReference>
<evidence type="ECO:0000259" key="6">
    <source>
        <dbReference type="PROSITE" id="PS51156"/>
    </source>
</evidence>
<evidence type="ECO:0000256" key="1">
    <source>
        <dbReference type="ARBA" id="ARBA00004123"/>
    </source>
</evidence>
<evidence type="ECO:0000256" key="2">
    <source>
        <dbReference type="ARBA" id="ARBA00023015"/>
    </source>
</evidence>
<dbReference type="GO" id="GO:0003714">
    <property type="term" value="F:transcription corepressor activity"/>
    <property type="evidence" value="ECO:0007669"/>
    <property type="project" value="TreeGrafter"/>
</dbReference>
<dbReference type="Pfam" id="PF01448">
    <property type="entry name" value="ELM2"/>
    <property type="match status" value="1"/>
</dbReference>